<dbReference type="GO" id="GO:0002055">
    <property type="term" value="F:adenine binding"/>
    <property type="evidence" value="ECO:0007669"/>
    <property type="project" value="TreeGrafter"/>
</dbReference>
<dbReference type="FunFam" id="3.40.50.2020:FF:000004">
    <property type="entry name" value="Adenine phosphoribosyltransferase"/>
    <property type="match status" value="1"/>
</dbReference>
<comment type="similarity">
    <text evidence="5 12">Belongs to the purine/pyrimidine phosphoribosyltransferase family.</text>
</comment>
<dbReference type="GO" id="GO:0044209">
    <property type="term" value="P:AMP salvage"/>
    <property type="evidence" value="ECO:0007669"/>
    <property type="project" value="UniProtKB-UniRule"/>
</dbReference>
<dbReference type="AlphaFoldDB" id="A0A0C1R2C7"/>
<evidence type="ECO:0000256" key="10">
    <source>
        <dbReference type="ARBA" id="ARBA00022679"/>
    </source>
</evidence>
<dbReference type="GO" id="GO:0006166">
    <property type="term" value="P:purine ribonucleoside salvage"/>
    <property type="evidence" value="ECO:0007669"/>
    <property type="project" value="UniProtKB-UniRule"/>
</dbReference>
<keyword evidence="9 12" id="KW-0328">Glycosyltransferase</keyword>
<keyword evidence="8 12" id="KW-0963">Cytoplasm</keyword>
<dbReference type="STRING" id="29341.RSJ17_08610"/>
<dbReference type="NCBIfam" id="NF009211">
    <property type="entry name" value="PRK12560.1"/>
    <property type="match status" value="1"/>
</dbReference>
<comment type="subcellular location">
    <subcellularLocation>
        <location evidence="3 12">Cytoplasm</location>
    </subcellularLocation>
</comment>
<evidence type="ECO:0000256" key="6">
    <source>
        <dbReference type="ARBA" id="ARBA00011738"/>
    </source>
</evidence>
<dbReference type="InterPro" id="IPR050054">
    <property type="entry name" value="UPRTase/APRTase"/>
</dbReference>
<reference evidence="14 15" key="1">
    <citation type="journal article" date="2015" name="Infect. Genet. Evol.">
        <title>Genomic sequences of six botulinum neurotoxin-producing strains representing three clostridial species illustrate the mobility and diversity of botulinum neurotoxin genes.</title>
        <authorList>
            <person name="Smith T.J."/>
            <person name="Hill K.K."/>
            <person name="Xie G."/>
            <person name="Foley B.T."/>
            <person name="Williamson C.H."/>
            <person name="Foster J.T."/>
            <person name="Johnson S.L."/>
            <person name="Chertkov O."/>
            <person name="Teshima H."/>
            <person name="Gibbons H.S."/>
            <person name="Johnsky L.A."/>
            <person name="Karavis M.A."/>
            <person name="Smith L.A."/>
        </authorList>
    </citation>
    <scope>NUCLEOTIDE SEQUENCE [LARGE SCALE GENOMIC DNA]</scope>
    <source>
        <strain evidence="14 15">CDC 2741</strain>
    </source>
</reference>
<evidence type="ECO:0000256" key="11">
    <source>
        <dbReference type="ARBA" id="ARBA00022726"/>
    </source>
</evidence>
<comment type="function">
    <text evidence="2 12">Catalyzes a salvage reaction resulting in the formation of AMP, that is energically less costly than de novo synthesis.</text>
</comment>
<evidence type="ECO:0000256" key="12">
    <source>
        <dbReference type="HAMAP-Rule" id="MF_00004"/>
    </source>
</evidence>
<feature type="domain" description="Phosphoribosyltransferase" evidence="13">
    <location>
        <begin position="34"/>
        <end position="165"/>
    </location>
</feature>
<dbReference type="Proteomes" id="UP000031366">
    <property type="component" value="Unassembled WGS sequence"/>
</dbReference>
<dbReference type="OrthoDB" id="9803963at2"/>
<gene>
    <name evidence="12 14" type="primary">apt</name>
    <name evidence="14" type="ORF">U732_2984</name>
</gene>
<dbReference type="GO" id="GO:0006168">
    <property type="term" value="P:adenine salvage"/>
    <property type="evidence" value="ECO:0007669"/>
    <property type="project" value="InterPro"/>
</dbReference>
<dbReference type="GO" id="GO:0003999">
    <property type="term" value="F:adenine phosphoribosyltransferase activity"/>
    <property type="evidence" value="ECO:0007669"/>
    <property type="project" value="UniProtKB-UniRule"/>
</dbReference>
<organism evidence="14 15">
    <name type="scientific">Clostridium argentinense CDC 2741</name>
    <dbReference type="NCBI Taxonomy" id="1418104"/>
    <lineage>
        <taxon>Bacteria</taxon>
        <taxon>Bacillati</taxon>
        <taxon>Bacillota</taxon>
        <taxon>Clostridia</taxon>
        <taxon>Eubacteriales</taxon>
        <taxon>Clostridiaceae</taxon>
        <taxon>Clostridium</taxon>
    </lineage>
</organism>
<evidence type="ECO:0000313" key="15">
    <source>
        <dbReference type="Proteomes" id="UP000031366"/>
    </source>
</evidence>
<protein>
    <recommendedName>
        <fullName evidence="7 12">Adenine phosphoribosyltransferase</fullName>
        <shortName evidence="12">APRT</shortName>
        <ecNumber evidence="7 12">2.4.2.7</ecNumber>
    </recommendedName>
</protein>
<dbReference type="Gene3D" id="3.40.50.2020">
    <property type="match status" value="1"/>
</dbReference>
<dbReference type="InterPro" id="IPR000836">
    <property type="entry name" value="PRTase_dom"/>
</dbReference>
<dbReference type="Pfam" id="PF00156">
    <property type="entry name" value="Pribosyltran"/>
    <property type="match status" value="1"/>
</dbReference>
<sequence length="172" mass="18997">MDLKDRIRVIDGFPKEGISFKDITTLLQDGEALKLTIDKIVEHLKDKNIDLIVGPEARGFLFGVPVAYAMGIGFVPIRKPGKLPYDTMKVEYDLEYGTDSLEIHKDSIKPGQRVAIVDDLLATGGTVSAVAKLVEEVGGEVVSLDFVIELTDLNGREKIDNYDIMSVVQYNI</sequence>
<evidence type="ECO:0000256" key="5">
    <source>
        <dbReference type="ARBA" id="ARBA00008391"/>
    </source>
</evidence>
<dbReference type="InterPro" id="IPR005764">
    <property type="entry name" value="Ade_phspho_trans"/>
</dbReference>
<dbReference type="EMBL" id="AYSO01000014">
    <property type="protein sequence ID" value="KIE47622.1"/>
    <property type="molecule type" value="Genomic_DNA"/>
</dbReference>
<dbReference type="GO" id="GO:0016208">
    <property type="term" value="F:AMP binding"/>
    <property type="evidence" value="ECO:0007669"/>
    <property type="project" value="TreeGrafter"/>
</dbReference>
<comment type="pathway">
    <text evidence="4 12">Purine metabolism; AMP biosynthesis via salvage pathway; AMP from adenine: step 1/1.</text>
</comment>
<dbReference type="CDD" id="cd06223">
    <property type="entry name" value="PRTases_typeI"/>
    <property type="match status" value="1"/>
</dbReference>
<evidence type="ECO:0000313" key="14">
    <source>
        <dbReference type="EMBL" id="KIE47622.1"/>
    </source>
</evidence>
<dbReference type="HAMAP" id="MF_00004">
    <property type="entry name" value="Aden_phosphoribosyltr"/>
    <property type="match status" value="1"/>
</dbReference>
<dbReference type="RefSeq" id="WP_039631345.1">
    <property type="nucleotide sequence ID" value="NZ_AYSO01000014.1"/>
</dbReference>
<dbReference type="EC" id="2.4.2.7" evidence="7 12"/>
<dbReference type="GO" id="GO:0005737">
    <property type="term" value="C:cytoplasm"/>
    <property type="evidence" value="ECO:0007669"/>
    <property type="project" value="UniProtKB-SubCell"/>
</dbReference>
<evidence type="ECO:0000256" key="8">
    <source>
        <dbReference type="ARBA" id="ARBA00022490"/>
    </source>
</evidence>
<dbReference type="UniPathway" id="UPA00588">
    <property type="reaction ID" value="UER00646"/>
</dbReference>
<dbReference type="NCBIfam" id="NF002634">
    <property type="entry name" value="PRK02304.1-3"/>
    <property type="match status" value="1"/>
</dbReference>
<evidence type="ECO:0000256" key="7">
    <source>
        <dbReference type="ARBA" id="ARBA00011893"/>
    </source>
</evidence>
<dbReference type="PANTHER" id="PTHR32315:SF3">
    <property type="entry name" value="ADENINE PHOSPHORIBOSYLTRANSFERASE"/>
    <property type="match status" value="1"/>
</dbReference>
<comment type="caution">
    <text evidence="14">The sequence shown here is derived from an EMBL/GenBank/DDBJ whole genome shotgun (WGS) entry which is preliminary data.</text>
</comment>
<dbReference type="PANTHER" id="PTHR32315">
    <property type="entry name" value="ADENINE PHOSPHORIBOSYLTRANSFERASE"/>
    <property type="match status" value="1"/>
</dbReference>
<comment type="catalytic activity">
    <reaction evidence="1 12">
        <text>AMP + diphosphate = 5-phospho-alpha-D-ribose 1-diphosphate + adenine</text>
        <dbReference type="Rhea" id="RHEA:16609"/>
        <dbReference type="ChEBI" id="CHEBI:16708"/>
        <dbReference type="ChEBI" id="CHEBI:33019"/>
        <dbReference type="ChEBI" id="CHEBI:58017"/>
        <dbReference type="ChEBI" id="CHEBI:456215"/>
        <dbReference type="EC" id="2.4.2.7"/>
    </reaction>
</comment>
<proteinExistence type="inferred from homology"/>
<dbReference type="SUPFAM" id="SSF53271">
    <property type="entry name" value="PRTase-like"/>
    <property type="match status" value="1"/>
</dbReference>
<evidence type="ECO:0000256" key="3">
    <source>
        <dbReference type="ARBA" id="ARBA00004496"/>
    </source>
</evidence>
<dbReference type="NCBIfam" id="TIGR01090">
    <property type="entry name" value="apt"/>
    <property type="match status" value="1"/>
</dbReference>
<keyword evidence="11 12" id="KW-0660">Purine salvage</keyword>
<dbReference type="NCBIfam" id="NF002636">
    <property type="entry name" value="PRK02304.1-5"/>
    <property type="match status" value="1"/>
</dbReference>
<comment type="subunit">
    <text evidence="6 12">Homodimer.</text>
</comment>
<dbReference type="NCBIfam" id="NF002633">
    <property type="entry name" value="PRK02304.1-2"/>
    <property type="match status" value="1"/>
</dbReference>
<name>A0A0C1R2C7_9CLOT</name>
<keyword evidence="10 12" id="KW-0808">Transferase</keyword>
<evidence type="ECO:0000256" key="1">
    <source>
        <dbReference type="ARBA" id="ARBA00000868"/>
    </source>
</evidence>
<evidence type="ECO:0000259" key="13">
    <source>
        <dbReference type="Pfam" id="PF00156"/>
    </source>
</evidence>
<evidence type="ECO:0000256" key="4">
    <source>
        <dbReference type="ARBA" id="ARBA00004659"/>
    </source>
</evidence>
<accession>A0A0C1R2C7</accession>
<evidence type="ECO:0000256" key="2">
    <source>
        <dbReference type="ARBA" id="ARBA00003968"/>
    </source>
</evidence>
<dbReference type="InterPro" id="IPR029057">
    <property type="entry name" value="PRTase-like"/>
</dbReference>
<keyword evidence="15" id="KW-1185">Reference proteome</keyword>
<evidence type="ECO:0000256" key="9">
    <source>
        <dbReference type="ARBA" id="ARBA00022676"/>
    </source>
</evidence>